<comment type="caution">
    <text evidence="7">The sequence shown here is derived from an EMBL/GenBank/DDBJ whole genome shotgun (WGS) entry which is preliminary data.</text>
</comment>
<organism evidence="7 8">
    <name type="scientific">Cephalotrichum gorgonifer</name>
    <dbReference type="NCBI Taxonomy" id="2041049"/>
    <lineage>
        <taxon>Eukaryota</taxon>
        <taxon>Fungi</taxon>
        <taxon>Dikarya</taxon>
        <taxon>Ascomycota</taxon>
        <taxon>Pezizomycotina</taxon>
        <taxon>Sordariomycetes</taxon>
        <taxon>Hypocreomycetidae</taxon>
        <taxon>Microascales</taxon>
        <taxon>Microascaceae</taxon>
        <taxon>Cephalotrichum</taxon>
    </lineage>
</organism>
<dbReference type="Gene3D" id="2.60.120.260">
    <property type="entry name" value="Galactose-binding domain-like"/>
    <property type="match status" value="1"/>
</dbReference>
<dbReference type="GO" id="GO:0034993">
    <property type="term" value="C:meiotic nuclear membrane microtubule tethering complex"/>
    <property type="evidence" value="ECO:0007669"/>
    <property type="project" value="TreeGrafter"/>
</dbReference>
<dbReference type="InterPro" id="IPR045119">
    <property type="entry name" value="SUN1-5"/>
</dbReference>
<feature type="compositionally biased region" description="Pro residues" evidence="5">
    <location>
        <begin position="98"/>
        <end position="107"/>
    </location>
</feature>
<feature type="compositionally biased region" description="Pro residues" evidence="5">
    <location>
        <begin position="287"/>
        <end position="296"/>
    </location>
</feature>
<name>A0AAE8MQP7_9PEZI</name>
<evidence type="ECO:0000313" key="8">
    <source>
        <dbReference type="Proteomes" id="UP001187682"/>
    </source>
</evidence>
<comment type="subcellular location">
    <subcellularLocation>
        <location evidence="1">Membrane</location>
    </subcellularLocation>
</comment>
<dbReference type="InterPro" id="IPR012919">
    <property type="entry name" value="SUN_dom"/>
</dbReference>
<feature type="compositionally biased region" description="Basic and acidic residues" evidence="5">
    <location>
        <begin position="120"/>
        <end position="144"/>
    </location>
</feature>
<feature type="compositionally biased region" description="Polar residues" evidence="5">
    <location>
        <begin position="272"/>
        <end position="281"/>
    </location>
</feature>
<feature type="region of interest" description="Disordered" evidence="5">
    <location>
        <begin position="1"/>
        <end position="29"/>
    </location>
</feature>
<evidence type="ECO:0000256" key="2">
    <source>
        <dbReference type="ARBA" id="ARBA00022692"/>
    </source>
</evidence>
<reference evidence="7" key="1">
    <citation type="submission" date="2018-03" db="EMBL/GenBank/DDBJ databases">
        <authorList>
            <person name="Guldener U."/>
        </authorList>
    </citation>
    <scope>NUCLEOTIDE SEQUENCE</scope>
</reference>
<feature type="compositionally biased region" description="Pro residues" evidence="5">
    <location>
        <begin position="184"/>
        <end position="194"/>
    </location>
</feature>
<feature type="domain" description="SUN" evidence="6">
    <location>
        <begin position="715"/>
        <end position="936"/>
    </location>
</feature>
<keyword evidence="8" id="KW-1185">Reference proteome</keyword>
<dbReference type="PROSITE" id="PS51469">
    <property type="entry name" value="SUN"/>
    <property type="match status" value="1"/>
</dbReference>
<sequence>MPPRKSTSRGANTPQPAEPADAMRYGAAIQNEMPPLPPMVMSSYGSATVAPLINIRGGRRRELGDIIGEALREPTDDISDLASERVLSPEPFPRDPLPELVPSPDPSPLETGDTNSSRESGPHDSDEDGLRPQESDEDEFRPQESEGEELWSEPPSPTPSPPKRAPRRTPASRKATASKAPSQKPEPPPVPPVSQPRISTTPVPPPKIPTQIRAPLHKPTRQDHPAPQPAVQPTPQSQRQPTIPLSFIPRPDERVFDSSRSFGVESDIFKNATITSPSVNTELPALSSPPSPPQPPSGSLRERLARARSKLTATSPAPPVRGKSSAISQGLPPTMTGAPSGSSTAPRKGGAAKSSSERPPEPERSASSQSASSRLRPDRIWRAIKPTKSAWDYIRSLFIVLLVFSAIWGLPSLLTSVSIPEWGTEGPIDRLSRTWDQFNPFPSLASNASIAAAKGEYKKLAKEALDTIKSLENSSKIFDGSARKIEELLPSVVKMERRNGKLSIPDDFWHALRDSIKADGDVVTIKGTSPGPRLAHGKHWDAILGHIDEDLANGKQLSRSWETWLRKNNDKVVEMLQLDQRAPADLDTKAKDTIKALIDERIRRQDRKEPENETVVTRDEFMRHLRGEFTSHRGEILAEMKELKAELEAKVQRALDSAASSAAQLSHRDMKRLVQETVRSQLSSAHLGAQASAGIRASWELDLQHRVNFLAHSMGAIVDEHQSSPTYRARKAPVGSLDWLISQRGAPPLPHSKVLVPWQDSGDAWCGATTVDRKERAHNGVTLSIQLSRSIKPEHVVVEHILPEGTLDPDARPREIEIWAHVEGVRLQQLLLDFAGTHFPPKTQVGQAGFEDGYPEEVKAASETNPVCDGSECFYLIGRFEYESNVAHGGVFVHRLSDELGSMGVSTDHVRFVARSNYGDKDKTCFYRIRMFGEVVEEV</sequence>
<evidence type="ECO:0000259" key="6">
    <source>
        <dbReference type="PROSITE" id="PS51469"/>
    </source>
</evidence>
<feature type="compositionally biased region" description="Low complexity" evidence="5">
    <location>
        <begin position="172"/>
        <end position="183"/>
    </location>
</feature>
<protein>
    <recommendedName>
        <fullName evidence="6">SUN domain-containing protein</fullName>
    </recommendedName>
</protein>
<feature type="region of interest" description="Disordered" evidence="5">
    <location>
        <begin position="67"/>
        <end position="375"/>
    </location>
</feature>
<keyword evidence="4" id="KW-0472">Membrane</keyword>
<keyword evidence="2" id="KW-0812">Transmembrane</keyword>
<accession>A0AAE8MQP7</accession>
<evidence type="ECO:0000256" key="4">
    <source>
        <dbReference type="ARBA" id="ARBA00023136"/>
    </source>
</evidence>
<evidence type="ECO:0000256" key="3">
    <source>
        <dbReference type="ARBA" id="ARBA00022989"/>
    </source>
</evidence>
<gene>
    <name evidence="7" type="ORF">DNG_01514</name>
</gene>
<feature type="compositionally biased region" description="Pro residues" evidence="5">
    <location>
        <begin position="154"/>
        <end position="163"/>
    </location>
</feature>
<dbReference type="Proteomes" id="UP001187682">
    <property type="component" value="Unassembled WGS sequence"/>
</dbReference>
<evidence type="ECO:0000313" key="7">
    <source>
        <dbReference type="EMBL" id="SPN98470.1"/>
    </source>
</evidence>
<dbReference type="AlphaFoldDB" id="A0AAE8MQP7"/>
<dbReference type="PANTHER" id="PTHR12911:SF8">
    <property type="entry name" value="KLAROID PROTEIN-RELATED"/>
    <property type="match status" value="1"/>
</dbReference>
<keyword evidence="3" id="KW-1133">Transmembrane helix</keyword>
<proteinExistence type="predicted"/>
<evidence type="ECO:0000256" key="5">
    <source>
        <dbReference type="SAM" id="MobiDB-lite"/>
    </source>
</evidence>
<feature type="compositionally biased region" description="Basic and acidic residues" evidence="5">
    <location>
        <begin position="355"/>
        <end position="364"/>
    </location>
</feature>
<dbReference type="PANTHER" id="PTHR12911">
    <property type="entry name" value="SAD1/UNC-84-LIKE PROTEIN-RELATED"/>
    <property type="match status" value="1"/>
</dbReference>
<feature type="compositionally biased region" description="Low complexity" evidence="5">
    <location>
        <begin position="365"/>
        <end position="374"/>
    </location>
</feature>
<dbReference type="EMBL" id="ONZQ02000002">
    <property type="protein sequence ID" value="SPN98470.1"/>
    <property type="molecule type" value="Genomic_DNA"/>
</dbReference>
<dbReference type="GO" id="GO:0043495">
    <property type="term" value="F:protein-membrane adaptor activity"/>
    <property type="evidence" value="ECO:0007669"/>
    <property type="project" value="TreeGrafter"/>
</dbReference>
<evidence type="ECO:0000256" key="1">
    <source>
        <dbReference type="ARBA" id="ARBA00004370"/>
    </source>
</evidence>